<comment type="subcellular location">
    <subcellularLocation>
        <location evidence="6">Cell outer membrane</location>
        <topology evidence="6">Lipid-anchor</topology>
    </subcellularLocation>
</comment>
<evidence type="ECO:0000256" key="1">
    <source>
        <dbReference type="ARBA" id="ARBA00022729"/>
    </source>
</evidence>
<keyword evidence="4 6" id="KW-0998">Cell outer membrane</keyword>
<gene>
    <name evidence="6" type="primary">lptE</name>
    <name evidence="7" type="ORF">C7S18_12485</name>
</gene>
<evidence type="ECO:0000313" key="8">
    <source>
        <dbReference type="Proteomes" id="UP000241074"/>
    </source>
</evidence>
<dbReference type="AlphaFoldDB" id="A0A2P1PSY9"/>
<dbReference type="EMBL" id="CP027860">
    <property type="protein sequence ID" value="AVP97967.1"/>
    <property type="molecule type" value="Genomic_DNA"/>
</dbReference>
<evidence type="ECO:0000256" key="4">
    <source>
        <dbReference type="ARBA" id="ARBA00023237"/>
    </source>
</evidence>
<keyword evidence="3 6" id="KW-0564">Palmitate</keyword>
<comment type="function">
    <text evidence="6">Together with LptD, is involved in the assembly of lipopolysaccharide (LPS) at the surface of the outer membrane. Required for the proper assembly of LptD. Binds LPS and may serve as the LPS recognition site at the outer membrane.</text>
</comment>
<comment type="similarity">
    <text evidence="6">Belongs to the LptE lipoprotein family.</text>
</comment>
<dbReference type="GO" id="GO:0009279">
    <property type="term" value="C:cell outer membrane"/>
    <property type="evidence" value="ECO:0007669"/>
    <property type="project" value="UniProtKB-SubCell"/>
</dbReference>
<dbReference type="PANTHER" id="PTHR38098:SF1">
    <property type="entry name" value="LPS-ASSEMBLY LIPOPROTEIN LPTE"/>
    <property type="match status" value="1"/>
</dbReference>
<dbReference type="RefSeq" id="WP_106891887.1">
    <property type="nucleotide sequence ID" value="NZ_CP027860.1"/>
</dbReference>
<keyword evidence="2 6" id="KW-0472">Membrane</keyword>
<evidence type="ECO:0000256" key="2">
    <source>
        <dbReference type="ARBA" id="ARBA00023136"/>
    </source>
</evidence>
<dbReference type="GO" id="GO:1990351">
    <property type="term" value="C:transporter complex"/>
    <property type="evidence" value="ECO:0007669"/>
    <property type="project" value="TreeGrafter"/>
</dbReference>
<keyword evidence="8" id="KW-1185">Reference proteome</keyword>
<evidence type="ECO:0000256" key="3">
    <source>
        <dbReference type="ARBA" id="ARBA00023139"/>
    </source>
</evidence>
<dbReference type="GO" id="GO:0001530">
    <property type="term" value="F:lipopolysaccharide binding"/>
    <property type="evidence" value="ECO:0007669"/>
    <property type="project" value="TreeGrafter"/>
</dbReference>
<proteinExistence type="inferred from homology"/>
<accession>A0A2P1PSY9</accession>
<sequence length="161" mass="17858">MKLLIRFVLLLAALTLAGCGFHLREAKPLSPTLSRVQIEASDPFSTVPLALARALRERGAAVGPGAGASVLKITRDEAVTEPLTIGGQARVQEYRVILRITFELRDADGKVLLDSTTIERQRDYRFDETQALGASSEDERVRDELRREQIYALLRALEAVR</sequence>
<dbReference type="PANTHER" id="PTHR38098">
    <property type="entry name" value="LPS-ASSEMBLY LIPOPROTEIN LPTE"/>
    <property type="match status" value="1"/>
</dbReference>
<dbReference type="OrthoDB" id="7349153at2"/>
<dbReference type="Proteomes" id="UP000241074">
    <property type="component" value="Chromosome"/>
</dbReference>
<dbReference type="GO" id="GO:0043165">
    <property type="term" value="P:Gram-negative-bacterium-type cell outer membrane assembly"/>
    <property type="evidence" value="ECO:0007669"/>
    <property type="project" value="UniProtKB-UniRule"/>
</dbReference>
<dbReference type="PROSITE" id="PS51257">
    <property type="entry name" value="PROKAR_LIPOPROTEIN"/>
    <property type="match status" value="1"/>
</dbReference>
<protein>
    <recommendedName>
        <fullName evidence="6">LPS-assembly lipoprotein LptE</fullName>
    </recommendedName>
</protein>
<dbReference type="GO" id="GO:0015920">
    <property type="term" value="P:lipopolysaccharide transport"/>
    <property type="evidence" value="ECO:0007669"/>
    <property type="project" value="TreeGrafter"/>
</dbReference>
<dbReference type="Gene3D" id="3.30.160.150">
    <property type="entry name" value="Lipoprotein like domain"/>
    <property type="match status" value="1"/>
</dbReference>
<keyword evidence="1 6" id="KW-0732">Signal</keyword>
<reference evidence="7 8" key="1">
    <citation type="submission" date="2018-03" db="EMBL/GenBank/DDBJ databases">
        <title>Ahniella affigens gen. nov., sp. nov., a gammaproteobacterium isolated from sandy soil near a stream.</title>
        <authorList>
            <person name="Ko Y."/>
            <person name="Kim J.-H."/>
        </authorList>
    </citation>
    <scope>NUCLEOTIDE SEQUENCE [LARGE SCALE GENOMIC DNA]</scope>
    <source>
        <strain evidence="7 8">D13</strain>
    </source>
</reference>
<evidence type="ECO:0000313" key="7">
    <source>
        <dbReference type="EMBL" id="AVP97967.1"/>
    </source>
</evidence>
<keyword evidence="5 6" id="KW-0449">Lipoprotein</keyword>
<dbReference type="HAMAP" id="MF_01186">
    <property type="entry name" value="LPS_assembly_LptE"/>
    <property type="match status" value="1"/>
</dbReference>
<organism evidence="7 8">
    <name type="scientific">Ahniella affigens</name>
    <dbReference type="NCBI Taxonomy" id="2021234"/>
    <lineage>
        <taxon>Bacteria</taxon>
        <taxon>Pseudomonadati</taxon>
        <taxon>Pseudomonadota</taxon>
        <taxon>Gammaproteobacteria</taxon>
        <taxon>Lysobacterales</taxon>
        <taxon>Rhodanobacteraceae</taxon>
        <taxon>Ahniella</taxon>
    </lineage>
</organism>
<dbReference type="KEGG" id="xba:C7S18_12485"/>
<dbReference type="InterPro" id="IPR007485">
    <property type="entry name" value="LPS_assembly_LptE"/>
</dbReference>
<evidence type="ECO:0000256" key="5">
    <source>
        <dbReference type="ARBA" id="ARBA00023288"/>
    </source>
</evidence>
<name>A0A2P1PSY9_9GAMM</name>
<evidence type="ECO:0000256" key="6">
    <source>
        <dbReference type="HAMAP-Rule" id="MF_01186"/>
    </source>
</evidence>
<reference evidence="7 8" key="2">
    <citation type="submission" date="2018-03" db="EMBL/GenBank/DDBJ databases">
        <authorList>
            <person name="Keele B.F."/>
        </authorList>
    </citation>
    <scope>NUCLEOTIDE SEQUENCE [LARGE SCALE GENOMIC DNA]</scope>
    <source>
        <strain evidence="7 8">D13</strain>
    </source>
</reference>
<comment type="subunit">
    <text evidence="6">Component of the lipopolysaccharide transport and assembly complex. Interacts with LptD.</text>
</comment>
<dbReference type="Pfam" id="PF04390">
    <property type="entry name" value="LptE"/>
    <property type="match status" value="1"/>
</dbReference>